<proteinExistence type="predicted"/>
<sequence>MHTENSLVRLVVFSVLVFLIAVPAMVVAETAPSRDELLQKRADDMCANIEQKNFNAIWEALAASTQEANGGVSRAFALMHEHSFGGKTVFCANAPKIRRINEWLGLSHYSIVVVSDSDTTVACDGMVWVWEREHWYFFQHFSCAREQEAIDSMMKWSDIKNAPK</sequence>
<organism evidence="1 2">
    <name type="scientific">Candidatus Sungbacteria bacterium RIFCSPHIGHO2_02_FULL_51_29</name>
    <dbReference type="NCBI Taxonomy" id="1802273"/>
    <lineage>
        <taxon>Bacteria</taxon>
        <taxon>Candidatus Sungiibacteriota</taxon>
    </lineage>
</organism>
<evidence type="ECO:0000313" key="1">
    <source>
        <dbReference type="EMBL" id="OHA02241.1"/>
    </source>
</evidence>
<dbReference type="AlphaFoldDB" id="A0A1G2KUV7"/>
<name>A0A1G2KUV7_9BACT</name>
<accession>A0A1G2KUV7</accession>
<dbReference type="EMBL" id="MHQL01000041">
    <property type="protein sequence ID" value="OHA02241.1"/>
    <property type="molecule type" value="Genomic_DNA"/>
</dbReference>
<evidence type="ECO:0000313" key="2">
    <source>
        <dbReference type="Proteomes" id="UP000177811"/>
    </source>
</evidence>
<comment type="caution">
    <text evidence="1">The sequence shown here is derived from an EMBL/GenBank/DDBJ whole genome shotgun (WGS) entry which is preliminary data.</text>
</comment>
<reference evidence="1 2" key="1">
    <citation type="journal article" date="2016" name="Nat. Commun.">
        <title>Thousands of microbial genomes shed light on interconnected biogeochemical processes in an aquifer system.</title>
        <authorList>
            <person name="Anantharaman K."/>
            <person name="Brown C.T."/>
            <person name="Hug L.A."/>
            <person name="Sharon I."/>
            <person name="Castelle C.J."/>
            <person name="Probst A.J."/>
            <person name="Thomas B.C."/>
            <person name="Singh A."/>
            <person name="Wilkins M.J."/>
            <person name="Karaoz U."/>
            <person name="Brodie E.L."/>
            <person name="Williams K.H."/>
            <person name="Hubbard S.S."/>
            <person name="Banfield J.F."/>
        </authorList>
    </citation>
    <scope>NUCLEOTIDE SEQUENCE [LARGE SCALE GENOMIC DNA]</scope>
</reference>
<evidence type="ECO:0008006" key="3">
    <source>
        <dbReference type="Google" id="ProtNLM"/>
    </source>
</evidence>
<protein>
    <recommendedName>
        <fullName evidence="3">SnoaL-like domain-containing protein</fullName>
    </recommendedName>
</protein>
<dbReference type="Proteomes" id="UP000177811">
    <property type="component" value="Unassembled WGS sequence"/>
</dbReference>
<gene>
    <name evidence="1" type="ORF">A3C16_04045</name>
</gene>